<accession>A0ACA9QKW0</accession>
<organism evidence="1 2">
    <name type="scientific">Acaulospora colombiana</name>
    <dbReference type="NCBI Taxonomy" id="27376"/>
    <lineage>
        <taxon>Eukaryota</taxon>
        <taxon>Fungi</taxon>
        <taxon>Fungi incertae sedis</taxon>
        <taxon>Mucoromycota</taxon>
        <taxon>Glomeromycotina</taxon>
        <taxon>Glomeromycetes</taxon>
        <taxon>Diversisporales</taxon>
        <taxon>Acaulosporaceae</taxon>
        <taxon>Acaulospora</taxon>
    </lineage>
</organism>
<proteinExistence type="predicted"/>
<dbReference type="EMBL" id="CAJVPT010056493">
    <property type="protein sequence ID" value="CAG8756882.1"/>
    <property type="molecule type" value="Genomic_DNA"/>
</dbReference>
<keyword evidence="2" id="KW-1185">Reference proteome</keyword>
<gene>
    <name evidence="1" type="ORF">ACOLOM_LOCUS13004</name>
</gene>
<name>A0ACA9QKW0_9GLOM</name>
<sequence length="106" mass="12299">ISLFFSLLSSGQSIIFVELNESLQQSTLWQNAQLRKAVLRDAFPQLLLDRLGLDTLLERVPESYVRAIFGSYLASRFVYKYGTQPSQFAFFEFMNPFFAKITEHYS</sequence>
<reference evidence="1" key="1">
    <citation type="submission" date="2021-06" db="EMBL/GenBank/DDBJ databases">
        <authorList>
            <person name="Kallberg Y."/>
            <person name="Tangrot J."/>
            <person name="Rosling A."/>
        </authorList>
    </citation>
    <scope>NUCLEOTIDE SEQUENCE</scope>
    <source>
        <strain evidence="1">CL356</strain>
    </source>
</reference>
<protein>
    <submittedName>
        <fullName evidence="1">17620_t:CDS:1</fullName>
    </submittedName>
</protein>
<evidence type="ECO:0000313" key="2">
    <source>
        <dbReference type="Proteomes" id="UP000789525"/>
    </source>
</evidence>
<comment type="caution">
    <text evidence="1">The sequence shown here is derived from an EMBL/GenBank/DDBJ whole genome shotgun (WGS) entry which is preliminary data.</text>
</comment>
<evidence type="ECO:0000313" key="1">
    <source>
        <dbReference type="EMBL" id="CAG8756882.1"/>
    </source>
</evidence>
<feature type="non-terminal residue" evidence="1">
    <location>
        <position position="1"/>
    </location>
</feature>
<dbReference type="Proteomes" id="UP000789525">
    <property type="component" value="Unassembled WGS sequence"/>
</dbReference>